<keyword evidence="1" id="KW-1133">Transmembrane helix</keyword>
<evidence type="ECO:0000256" key="1">
    <source>
        <dbReference type="SAM" id="Phobius"/>
    </source>
</evidence>
<gene>
    <name evidence="2" type="primary">Acey_s0005.g2269</name>
    <name evidence="2" type="ORF">Y032_0005g2269</name>
</gene>
<keyword evidence="1" id="KW-0812">Transmembrane</keyword>
<keyword evidence="1" id="KW-0472">Membrane</keyword>
<reference evidence="3" key="1">
    <citation type="journal article" date="2015" name="Nat. Genet.">
        <title>The genome and transcriptome of the zoonotic hookworm Ancylostoma ceylanicum identify infection-specific gene families.</title>
        <authorList>
            <person name="Schwarz E.M."/>
            <person name="Hu Y."/>
            <person name="Antoshechkin I."/>
            <person name="Miller M.M."/>
            <person name="Sternberg P.W."/>
            <person name="Aroian R.V."/>
        </authorList>
    </citation>
    <scope>NUCLEOTIDE SEQUENCE</scope>
    <source>
        <strain evidence="3">HY135</strain>
    </source>
</reference>
<dbReference type="AlphaFoldDB" id="A0A016VQV2"/>
<dbReference type="EMBL" id="JARK01001341">
    <property type="protein sequence ID" value="EYC29800.1"/>
    <property type="molecule type" value="Genomic_DNA"/>
</dbReference>
<comment type="caution">
    <text evidence="2">The sequence shown here is derived from an EMBL/GenBank/DDBJ whole genome shotgun (WGS) entry which is preliminary data.</text>
</comment>
<accession>A0A016VQV2</accession>
<dbReference type="OrthoDB" id="8193498at2759"/>
<organism evidence="2 3">
    <name type="scientific">Ancylostoma ceylanicum</name>
    <dbReference type="NCBI Taxonomy" id="53326"/>
    <lineage>
        <taxon>Eukaryota</taxon>
        <taxon>Metazoa</taxon>
        <taxon>Ecdysozoa</taxon>
        <taxon>Nematoda</taxon>
        <taxon>Chromadorea</taxon>
        <taxon>Rhabditida</taxon>
        <taxon>Rhabditina</taxon>
        <taxon>Rhabditomorpha</taxon>
        <taxon>Strongyloidea</taxon>
        <taxon>Ancylostomatidae</taxon>
        <taxon>Ancylostomatinae</taxon>
        <taxon>Ancylostoma</taxon>
    </lineage>
</organism>
<dbReference type="Proteomes" id="UP000024635">
    <property type="component" value="Unassembled WGS sequence"/>
</dbReference>
<evidence type="ECO:0000313" key="2">
    <source>
        <dbReference type="EMBL" id="EYC29800.1"/>
    </source>
</evidence>
<evidence type="ECO:0000313" key="3">
    <source>
        <dbReference type="Proteomes" id="UP000024635"/>
    </source>
</evidence>
<name>A0A016VQV2_9BILA</name>
<proteinExistence type="predicted"/>
<keyword evidence="3" id="KW-1185">Reference proteome</keyword>
<feature type="transmembrane region" description="Helical" evidence="1">
    <location>
        <begin position="146"/>
        <end position="162"/>
    </location>
</feature>
<sequence>MSMYVRTPTAIHYRLSDRNLQKKWSSPAMAASLKRVSILPMTNRAVVSLRKFYDAKNRISAAYNPNITRDGPSPATTGGPAFMTRSTFEQNRKLQRTVDVGPDYGIRPTRWQRYFLVVTKLYQTSGDIPLYVSAATMNRMHDRMRILITSLGICGFFILFYYCHYANFKRVIRDRNRGFIMRS</sequence>
<protein>
    <submittedName>
        <fullName evidence="2">Uncharacterized protein</fullName>
    </submittedName>
</protein>